<dbReference type="Pfam" id="PF03900">
    <property type="entry name" value="Porphobil_deamC"/>
    <property type="match status" value="1"/>
</dbReference>
<dbReference type="PRINTS" id="PR00151">
    <property type="entry name" value="PORPHBDMNASE"/>
</dbReference>
<proteinExistence type="inferred from homology"/>
<protein>
    <recommendedName>
        <fullName evidence="4">hydroxymethylbilane synthase</fullName>
        <ecNumber evidence="4">2.5.1.61</ecNumber>
    </recommendedName>
    <alternativeName>
        <fullName evidence="9">Hydroxymethylbilane synthase</fullName>
    </alternativeName>
    <alternativeName>
        <fullName evidence="8">Pre-uroporphyrinogen synthase</fullName>
    </alternativeName>
</protein>
<feature type="region of interest" description="Disordered" evidence="10">
    <location>
        <begin position="1"/>
        <end position="21"/>
    </location>
</feature>
<accession>A0ABR1XJT1</accession>
<dbReference type="InterPro" id="IPR022417">
    <property type="entry name" value="Porphobilin_deaminase_N"/>
</dbReference>
<dbReference type="InterPro" id="IPR022418">
    <property type="entry name" value="Porphobilinogen_deaminase_C"/>
</dbReference>
<evidence type="ECO:0000256" key="6">
    <source>
        <dbReference type="ARBA" id="ARBA00023133"/>
    </source>
</evidence>
<comment type="caution">
    <text evidence="13">The sequence shown here is derived from an EMBL/GenBank/DDBJ whole genome shotgun (WGS) entry which is preliminary data.</text>
</comment>
<evidence type="ECO:0000256" key="10">
    <source>
        <dbReference type="SAM" id="MobiDB-lite"/>
    </source>
</evidence>
<dbReference type="PANTHER" id="PTHR11557">
    <property type="entry name" value="PORPHOBILINOGEN DEAMINASE"/>
    <property type="match status" value="1"/>
</dbReference>
<evidence type="ECO:0000259" key="12">
    <source>
        <dbReference type="Pfam" id="PF03900"/>
    </source>
</evidence>
<evidence type="ECO:0000259" key="11">
    <source>
        <dbReference type="Pfam" id="PF01379"/>
    </source>
</evidence>
<name>A0ABR1XJT1_9PEZI</name>
<keyword evidence="5" id="KW-0808">Transferase</keyword>
<dbReference type="CDD" id="cd13645">
    <property type="entry name" value="PBP2_HuPBGD_like"/>
    <property type="match status" value="1"/>
</dbReference>
<dbReference type="Pfam" id="PF01379">
    <property type="entry name" value="Porphobil_deam"/>
    <property type="match status" value="1"/>
</dbReference>
<keyword evidence="14" id="KW-1185">Reference proteome</keyword>
<evidence type="ECO:0000256" key="8">
    <source>
        <dbReference type="ARBA" id="ARBA00030685"/>
    </source>
</evidence>
<dbReference type="InterPro" id="IPR036803">
    <property type="entry name" value="Porphobilinogen_deaminase_C_sf"/>
</dbReference>
<dbReference type="Gene3D" id="3.40.190.10">
    <property type="entry name" value="Periplasmic binding protein-like II"/>
    <property type="match status" value="2"/>
</dbReference>
<comment type="similarity">
    <text evidence="3">Belongs to the HMBS family.</text>
</comment>
<dbReference type="SUPFAM" id="SSF53850">
    <property type="entry name" value="Periplasmic binding protein-like II"/>
    <property type="match status" value="1"/>
</dbReference>
<dbReference type="PROSITE" id="PS00533">
    <property type="entry name" value="PORPHOBILINOGEN_DEAM"/>
    <property type="match status" value="1"/>
</dbReference>
<evidence type="ECO:0000256" key="5">
    <source>
        <dbReference type="ARBA" id="ARBA00022679"/>
    </source>
</evidence>
<keyword evidence="6" id="KW-0350">Heme biosynthesis</keyword>
<evidence type="ECO:0000256" key="4">
    <source>
        <dbReference type="ARBA" id="ARBA00012655"/>
    </source>
</evidence>
<keyword evidence="7" id="KW-0627">Porphyrin biosynthesis</keyword>
<dbReference type="Proteomes" id="UP001456524">
    <property type="component" value="Unassembled WGS sequence"/>
</dbReference>
<evidence type="ECO:0000256" key="3">
    <source>
        <dbReference type="ARBA" id="ARBA00005638"/>
    </source>
</evidence>
<dbReference type="EC" id="2.5.1.61" evidence="4"/>
<dbReference type="SUPFAM" id="SSF54782">
    <property type="entry name" value="Porphobilinogen deaminase (hydroxymethylbilane synthase), C-terminal domain"/>
    <property type="match status" value="1"/>
</dbReference>
<organism evidence="13 14">
    <name type="scientific">Phyllosticta citrichinensis</name>
    <dbReference type="NCBI Taxonomy" id="1130410"/>
    <lineage>
        <taxon>Eukaryota</taxon>
        <taxon>Fungi</taxon>
        <taxon>Dikarya</taxon>
        <taxon>Ascomycota</taxon>
        <taxon>Pezizomycotina</taxon>
        <taxon>Dothideomycetes</taxon>
        <taxon>Dothideomycetes incertae sedis</taxon>
        <taxon>Botryosphaeriales</taxon>
        <taxon>Phyllostictaceae</taxon>
        <taxon>Phyllosticta</taxon>
    </lineage>
</organism>
<gene>
    <name evidence="13" type="ORF">IWX90DRAFT_391142</name>
</gene>
<evidence type="ECO:0000256" key="7">
    <source>
        <dbReference type="ARBA" id="ARBA00023244"/>
    </source>
</evidence>
<evidence type="ECO:0000256" key="1">
    <source>
        <dbReference type="ARBA" id="ARBA00001916"/>
    </source>
</evidence>
<evidence type="ECO:0000313" key="13">
    <source>
        <dbReference type="EMBL" id="KAK8157412.1"/>
    </source>
</evidence>
<sequence length="389" mass="41323">MSADAPERPSGTAGTASPGLSGLEAENFELEPIVHLGTRRSALARVQTDIVEAALTKAWPGQRCEIHAMATMGDKNQTTALHEMGAKSLWTHELEALLETGDLDMIVHSLKDMPTTLPPKLSIGAIFPREDPRDAFVLKASLHDASNNTPQYPTLASLPPDSIIGTSSVRRAAQLKRRYPHLRFADVRGNLGTRLAKLDGTWTPDDPATTVVPEYSALILAAAGLKRLDLGHRITALLSARDGGMLHAVGQGALGIEVRAGDARAQKLLSRVGCERSARACLAERALMRALEGGCSVPIGVESEWVDGATGEAIPPQGESGSEPADGEELVLRAIVVSLDGSKAAEVEMRRKIASRDDAESLGRHVANMLVSRGAGEILAEINKTRLCA</sequence>
<dbReference type="EMBL" id="JBBWUH010000009">
    <property type="protein sequence ID" value="KAK8157412.1"/>
    <property type="molecule type" value="Genomic_DNA"/>
</dbReference>
<dbReference type="NCBIfam" id="TIGR00212">
    <property type="entry name" value="hemC"/>
    <property type="match status" value="1"/>
</dbReference>
<dbReference type="InterPro" id="IPR000860">
    <property type="entry name" value="HemC"/>
</dbReference>
<dbReference type="PANTHER" id="PTHR11557:SF0">
    <property type="entry name" value="PORPHOBILINOGEN DEAMINASE"/>
    <property type="match status" value="1"/>
</dbReference>
<evidence type="ECO:0000256" key="2">
    <source>
        <dbReference type="ARBA" id="ARBA00004735"/>
    </source>
</evidence>
<comment type="cofactor">
    <cofactor evidence="1">
        <name>dipyrromethane</name>
        <dbReference type="ChEBI" id="CHEBI:60342"/>
    </cofactor>
</comment>
<comment type="pathway">
    <text evidence="2">Porphyrin-containing compound metabolism; protoporphyrin-IX biosynthesis; coproporphyrinogen-III from 5-aminolevulinate: step 2/4.</text>
</comment>
<dbReference type="Gene3D" id="3.30.160.40">
    <property type="entry name" value="Porphobilinogen deaminase, C-terminal domain"/>
    <property type="match status" value="1"/>
</dbReference>
<feature type="domain" description="Porphobilinogen deaminase N-terminal" evidence="11">
    <location>
        <begin position="35"/>
        <end position="266"/>
    </location>
</feature>
<dbReference type="InterPro" id="IPR022419">
    <property type="entry name" value="Porphobilin_deaminase_cofac_BS"/>
</dbReference>
<feature type="domain" description="Porphobilinogen deaminase C-terminal" evidence="12">
    <location>
        <begin position="279"/>
        <end position="370"/>
    </location>
</feature>
<evidence type="ECO:0000313" key="14">
    <source>
        <dbReference type="Proteomes" id="UP001456524"/>
    </source>
</evidence>
<reference evidence="13 14" key="1">
    <citation type="journal article" date="2022" name="G3 (Bethesda)">
        <title>Enemy or ally: a genomic approach to elucidate the lifestyle of Phyllosticta citrichinaensis.</title>
        <authorList>
            <person name="Buijs V.A."/>
            <person name="Groenewald J.Z."/>
            <person name="Haridas S."/>
            <person name="LaButti K.M."/>
            <person name="Lipzen A."/>
            <person name="Martin F.M."/>
            <person name="Barry K."/>
            <person name="Grigoriev I.V."/>
            <person name="Crous P.W."/>
            <person name="Seidl M.F."/>
        </authorList>
    </citation>
    <scope>NUCLEOTIDE SEQUENCE [LARGE SCALE GENOMIC DNA]</scope>
    <source>
        <strain evidence="13 14">CBS 129764</strain>
    </source>
</reference>
<evidence type="ECO:0000256" key="9">
    <source>
        <dbReference type="ARBA" id="ARBA00033064"/>
    </source>
</evidence>